<evidence type="ECO:0000313" key="1">
    <source>
        <dbReference type="Proteomes" id="UP000095286"/>
    </source>
</evidence>
<dbReference type="WBParaSite" id="RSKR_0000363900.1">
    <property type="protein sequence ID" value="RSKR_0000363900.1"/>
    <property type="gene ID" value="RSKR_0000363900"/>
</dbReference>
<dbReference type="Proteomes" id="UP000095286">
    <property type="component" value="Unplaced"/>
</dbReference>
<name>A0AC35TR94_9BILA</name>
<protein>
    <submittedName>
        <fullName evidence="2">Flavoprotein domain-containing protein</fullName>
    </submittedName>
</protein>
<sequence>MDDNGKETDISDETTKRKINSEENGSDVILIKKRKISYSSGEKLARSPQKFHLLMGVTGSPAAVQIKELLEELKKLAPEGKLLIKIIATDKALQYFDADSLDEEVYGEKVVIDSIKRGDPILHVELKKWADALLLVPLDASTITKAALGVVDNLLMSVISEWDVKKTVFYAPAISNGLWSGEFKSKYTKVLKESFRWKEIPPLGRTFDEYGYDCMASTKMISTIVVSEVKNRFAVYSSSDNA</sequence>
<organism evidence="1 2">
    <name type="scientific">Rhabditophanes sp. KR3021</name>
    <dbReference type="NCBI Taxonomy" id="114890"/>
    <lineage>
        <taxon>Eukaryota</taxon>
        <taxon>Metazoa</taxon>
        <taxon>Ecdysozoa</taxon>
        <taxon>Nematoda</taxon>
        <taxon>Chromadorea</taxon>
        <taxon>Rhabditida</taxon>
        <taxon>Tylenchina</taxon>
        <taxon>Panagrolaimomorpha</taxon>
        <taxon>Strongyloidoidea</taxon>
        <taxon>Alloionematidae</taxon>
        <taxon>Rhabditophanes</taxon>
    </lineage>
</organism>
<evidence type="ECO:0000313" key="2">
    <source>
        <dbReference type="WBParaSite" id="RSKR_0000363900.1"/>
    </source>
</evidence>
<reference evidence="2" key="1">
    <citation type="submission" date="2016-11" db="UniProtKB">
        <authorList>
            <consortium name="WormBaseParasite"/>
        </authorList>
    </citation>
    <scope>IDENTIFICATION</scope>
    <source>
        <strain evidence="2">KR3021</strain>
    </source>
</reference>
<accession>A0AC35TR94</accession>
<proteinExistence type="predicted"/>